<dbReference type="GO" id="GO:0055052">
    <property type="term" value="C:ATP-binding cassette (ABC) transporter complex, substrate-binding subunit-containing"/>
    <property type="evidence" value="ECO:0007669"/>
    <property type="project" value="TreeGrafter"/>
</dbReference>
<gene>
    <name evidence="8" type="primary">sfuC</name>
    <name evidence="8" type="ORF">GCM10011333_17560</name>
</gene>
<comment type="caution">
    <text evidence="8">The sequence shown here is derived from an EMBL/GenBank/DDBJ whole genome shotgun (WGS) entry which is preliminary data.</text>
</comment>
<dbReference type="InterPro" id="IPR003439">
    <property type="entry name" value="ABC_transporter-like_ATP-bd"/>
</dbReference>
<protein>
    <submittedName>
        <fullName evidence="8">Fe3+/spermidine/putrescine ABC transporter ATP-binding protein</fullName>
    </submittedName>
</protein>
<dbReference type="InterPro" id="IPR003593">
    <property type="entry name" value="AAA+_ATPase"/>
</dbReference>
<dbReference type="Proteomes" id="UP000616114">
    <property type="component" value="Unassembled WGS sequence"/>
</dbReference>
<evidence type="ECO:0000313" key="9">
    <source>
        <dbReference type="Proteomes" id="UP000616114"/>
    </source>
</evidence>
<dbReference type="PANTHER" id="PTHR43875:SF15">
    <property type="entry name" value="TREHALOSE IMPORT ATP-BINDING PROTEIN SUGC"/>
    <property type="match status" value="1"/>
</dbReference>
<evidence type="ECO:0000256" key="2">
    <source>
        <dbReference type="ARBA" id="ARBA00022475"/>
    </source>
</evidence>
<accession>A0A8J2TY53</accession>
<dbReference type="SUPFAM" id="SSF50331">
    <property type="entry name" value="MOP-like"/>
    <property type="match status" value="1"/>
</dbReference>
<dbReference type="AlphaFoldDB" id="A0A8J2TY53"/>
<dbReference type="PANTHER" id="PTHR43875">
    <property type="entry name" value="MALTODEXTRIN IMPORT ATP-BINDING PROTEIN MSMX"/>
    <property type="match status" value="1"/>
</dbReference>
<keyword evidence="9" id="KW-1185">Reference proteome</keyword>
<dbReference type="Gene3D" id="2.40.50.100">
    <property type="match status" value="1"/>
</dbReference>
<dbReference type="InterPro" id="IPR012340">
    <property type="entry name" value="NA-bd_OB-fold"/>
</dbReference>
<dbReference type="Gene3D" id="3.40.50.300">
    <property type="entry name" value="P-loop containing nucleotide triphosphate hydrolases"/>
    <property type="match status" value="1"/>
</dbReference>
<feature type="domain" description="ABC transporter" evidence="7">
    <location>
        <begin position="12"/>
        <end position="258"/>
    </location>
</feature>
<dbReference type="InterPro" id="IPR008995">
    <property type="entry name" value="Mo/tungstate-bd_C_term_dom"/>
</dbReference>
<dbReference type="InterPro" id="IPR047641">
    <property type="entry name" value="ABC_transpr_MalK/UgpC-like"/>
</dbReference>
<dbReference type="PROSITE" id="PS50893">
    <property type="entry name" value="ABC_TRANSPORTER_2"/>
    <property type="match status" value="1"/>
</dbReference>
<sequence>MAEPQEGAPHRVEIRGLSKSFRRRSGAGTIKPIDDITLSIQDGEFLVLLGPSGCGKTTLLRSIAGLERPDEGSISIDGTTVYDSGRGIFLPPNRRPISMIFQSYALWPHMTIFKNVAYPLRSRKSTRRLGHAEIAARVEQALAKVGLVGLGDQYPGQLSGGQQQRVALARALVSEAQVLLFDEPLSNVDAKVREELRAQLVEMQRELGFTAIYVTHDQAEAMELADRIAVLNSGRIEQLDPPRRVYQRPQSRYVAEFIGSANLVAGVVRSLDERAVVDTALGSFVIEDYTEHWTGDTPLGTGDSVTLMFRPEDCLVDPGPDSRSNMWDVELVRTSFTGVQQHLLVHSGDERLIVLTTNDAQYPEGAKLRLGVERHKLHLLPPVPAESGAA</sequence>
<evidence type="ECO:0000256" key="4">
    <source>
        <dbReference type="ARBA" id="ARBA00022840"/>
    </source>
</evidence>
<dbReference type="PROSITE" id="PS00211">
    <property type="entry name" value="ABC_TRANSPORTER_1"/>
    <property type="match status" value="1"/>
</dbReference>
<reference evidence="8" key="2">
    <citation type="submission" date="2020-09" db="EMBL/GenBank/DDBJ databases">
        <authorList>
            <person name="Sun Q."/>
            <person name="Zhou Y."/>
        </authorList>
    </citation>
    <scope>NUCLEOTIDE SEQUENCE</scope>
    <source>
        <strain evidence="8">CGMCC 1.12785</strain>
    </source>
</reference>
<dbReference type="InterPro" id="IPR027417">
    <property type="entry name" value="P-loop_NTPase"/>
</dbReference>
<evidence type="ECO:0000256" key="6">
    <source>
        <dbReference type="ARBA" id="ARBA00023136"/>
    </source>
</evidence>
<keyword evidence="6" id="KW-0472">Membrane</keyword>
<organism evidence="8 9">
    <name type="scientific">Sediminivirga luteola</name>
    <dbReference type="NCBI Taxonomy" id="1774748"/>
    <lineage>
        <taxon>Bacteria</taxon>
        <taxon>Bacillati</taxon>
        <taxon>Actinomycetota</taxon>
        <taxon>Actinomycetes</taxon>
        <taxon>Micrococcales</taxon>
        <taxon>Brevibacteriaceae</taxon>
        <taxon>Sediminivirga</taxon>
    </lineage>
</organism>
<keyword evidence="3" id="KW-0547">Nucleotide-binding</keyword>
<keyword evidence="5" id="KW-1278">Translocase</keyword>
<dbReference type="EMBL" id="BMFY01000006">
    <property type="protein sequence ID" value="GGA15026.1"/>
    <property type="molecule type" value="Genomic_DNA"/>
</dbReference>
<keyword evidence="4 8" id="KW-0067">ATP-binding</keyword>
<dbReference type="GO" id="GO:0140359">
    <property type="term" value="F:ABC-type transporter activity"/>
    <property type="evidence" value="ECO:0007669"/>
    <property type="project" value="UniProtKB-ARBA"/>
</dbReference>
<dbReference type="SUPFAM" id="SSF52540">
    <property type="entry name" value="P-loop containing nucleoside triphosphate hydrolases"/>
    <property type="match status" value="1"/>
</dbReference>
<dbReference type="Pfam" id="PF00005">
    <property type="entry name" value="ABC_tran"/>
    <property type="match status" value="1"/>
</dbReference>
<dbReference type="GO" id="GO:0005524">
    <property type="term" value="F:ATP binding"/>
    <property type="evidence" value="ECO:0007669"/>
    <property type="project" value="UniProtKB-KW"/>
</dbReference>
<proteinExistence type="predicted"/>
<evidence type="ECO:0000259" key="7">
    <source>
        <dbReference type="PROSITE" id="PS50893"/>
    </source>
</evidence>
<dbReference type="SMART" id="SM00382">
    <property type="entry name" value="AAA"/>
    <property type="match status" value="1"/>
</dbReference>
<keyword evidence="2" id="KW-1003">Cell membrane</keyword>
<evidence type="ECO:0000256" key="5">
    <source>
        <dbReference type="ARBA" id="ARBA00022967"/>
    </source>
</evidence>
<dbReference type="FunFam" id="3.40.50.300:FF:000042">
    <property type="entry name" value="Maltose/maltodextrin ABC transporter, ATP-binding protein"/>
    <property type="match status" value="1"/>
</dbReference>
<evidence type="ECO:0000256" key="3">
    <source>
        <dbReference type="ARBA" id="ARBA00022741"/>
    </source>
</evidence>
<reference evidence="8" key="1">
    <citation type="journal article" date="2014" name="Int. J. Syst. Evol. Microbiol.">
        <title>Complete genome sequence of Corynebacterium casei LMG S-19264T (=DSM 44701T), isolated from a smear-ripened cheese.</title>
        <authorList>
            <consortium name="US DOE Joint Genome Institute (JGI-PGF)"/>
            <person name="Walter F."/>
            <person name="Albersmeier A."/>
            <person name="Kalinowski J."/>
            <person name="Ruckert C."/>
        </authorList>
    </citation>
    <scope>NUCLEOTIDE SEQUENCE</scope>
    <source>
        <strain evidence="8">CGMCC 1.12785</strain>
    </source>
</reference>
<evidence type="ECO:0000313" key="8">
    <source>
        <dbReference type="EMBL" id="GGA15026.1"/>
    </source>
</evidence>
<dbReference type="GO" id="GO:0016887">
    <property type="term" value="F:ATP hydrolysis activity"/>
    <property type="evidence" value="ECO:0007669"/>
    <property type="project" value="InterPro"/>
</dbReference>
<name>A0A8J2TY53_9MICO</name>
<dbReference type="InterPro" id="IPR017871">
    <property type="entry name" value="ABC_transporter-like_CS"/>
</dbReference>
<keyword evidence="1" id="KW-0813">Transport</keyword>
<dbReference type="Gene3D" id="2.40.50.140">
    <property type="entry name" value="Nucleic acid-binding proteins"/>
    <property type="match status" value="1"/>
</dbReference>
<evidence type="ECO:0000256" key="1">
    <source>
        <dbReference type="ARBA" id="ARBA00022448"/>
    </source>
</evidence>